<dbReference type="EMBL" id="LAZR01049953">
    <property type="protein sequence ID" value="KKK88434.1"/>
    <property type="molecule type" value="Genomic_DNA"/>
</dbReference>
<comment type="caution">
    <text evidence="1">The sequence shown here is derived from an EMBL/GenBank/DDBJ whole genome shotgun (WGS) entry which is preliminary data.</text>
</comment>
<reference evidence="1" key="1">
    <citation type="journal article" date="2015" name="Nature">
        <title>Complex archaea that bridge the gap between prokaryotes and eukaryotes.</title>
        <authorList>
            <person name="Spang A."/>
            <person name="Saw J.H."/>
            <person name="Jorgensen S.L."/>
            <person name="Zaremba-Niedzwiedzka K."/>
            <person name="Martijn J."/>
            <person name="Lind A.E."/>
            <person name="van Eijk R."/>
            <person name="Schleper C."/>
            <person name="Guy L."/>
            <person name="Ettema T.J."/>
        </authorList>
    </citation>
    <scope>NUCLEOTIDE SEQUENCE</scope>
</reference>
<accession>A0A0F9BCT3</accession>
<proteinExistence type="predicted"/>
<name>A0A0F9BCT3_9ZZZZ</name>
<dbReference type="AlphaFoldDB" id="A0A0F9BCT3"/>
<evidence type="ECO:0000313" key="1">
    <source>
        <dbReference type="EMBL" id="KKK88434.1"/>
    </source>
</evidence>
<organism evidence="1">
    <name type="scientific">marine sediment metagenome</name>
    <dbReference type="NCBI Taxonomy" id="412755"/>
    <lineage>
        <taxon>unclassified sequences</taxon>
        <taxon>metagenomes</taxon>
        <taxon>ecological metagenomes</taxon>
    </lineage>
</organism>
<sequence length="135" mass="15838">MKIFFALIVLAIPFYTYPCPLTITNDTDHTVLLIDPNGPEAVLIPTKKSMIIDPTLTHPLMKYISNEQLDIYYTEESSPNLFYKRYRLTEKYCSDDPEKNKLTLSQILQFVDQPTKRFKVKKIQKTEKSIEHKHN</sequence>
<gene>
    <name evidence="1" type="ORF">LCGC14_2743200</name>
</gene>
<protein>
    <submittedName>
        <fullName evidence="1">Uncharacterized protein</fullName>
    </submittedName>
</protein>